<evidence type="ECO:0000313" key="5">
    <source>
        <dbReference type="EMBL" id="SFE55075.1"/>
    </source>
</evidence>
<dbReference type="STRING" id="930128.SAMN05192532_102282"/>
<evidence type="ECO:0000256" key="3">
    <source>
        <dbReference type="ARBA" id="ARBA00022884"/>
    </source>
</evidence>
<keyword evidence="6" id="KW-1185">Reference proteome</keyword>
<dbReference type="InterPro" id="IPR003751">
    <property type="entry name" value="CsrA"/>
</dbReference>
<comment type="subunit">
    <text evidence="4">Homodimer; the beta-strands of each monomer intercalate to form a hydrophobic core, while the alpha-helices form wings that extend away from the core.</text>
</comment>
<keyword evidence="4" id="KW-0678">Repressor</keyword>
<reference evidence="5 6" key="1">
    <citation type="submission" date="2016-10" db="EMBL/GenBank/DDBJ databases">
        <authorList>
            <person name="de Groot N.N."/>
        </authorList>
    </citation>
    <scope>NUCLEOTIDE SEQUENCE [LARGE SCALE GENOMIC DNA]</scope>
    <source>
        <strain evidence="5 6">DSM 23995</strain>
    </source>
</reference>
<organism evidence="5 6">
    <name type="scientific">Alteribacillus iranensis</name>
    <dbReference type="NCBI Taxonomy" id="930128"/>
    <lineage>
        <taxon>Bacteria</taxon>
        <taxon>Bacillati</taxon>
        <taxon>Bacillota</taxon>
        <taxon>Bacilli</taxon>
        <taxon>Bacillales</taxon>
        <taxon>Bacillaceae</taxon>
        <taxon>Alteribacillus</taxon>
    </lineage>
</organism>
<dbReference type="GO" id="GO:0045947">
    <property type="term" value="P:negative regulation of translational initiation"/>
    <property type="evidence" value="ECO:0007669"/>
    <property type="project" value="UniProtKB-UniRule"/>
</dbReference>
<dbReference type="PANTHER" id="PTHR34984">
    <property type="entry name" value="CARBON STORAGE REGULATOR"/>
    <property type="match status" value="1"/>
</dbReference>
<evidence type="ECO:0000256" key="1">
    <source>
        <dbReference type="ARBA" id="ARBA00022490"/>
    </source>
</evidence>
<keyword evidence="1 4" id="KW-0963">Cytoplasm</keyword>
<dbReference type="Pfam" id="PF02599">
    <property type="entry name" value="CsrA"/>
    <property type="match status" value="1"/>
</dbReference>
<dbReference type="PANTHER" id="PTHR34984:SF1">
    <property type="entry name" value="CARBON STORAGE REGULATOR"/>
    <property type="match status" value="1"/>
</dbReference>
<dbReference type="EMBL" id="FONT01000002">
    <property type="protein sequence ID" value="SFE55075.1"/>
    <property type="molecule type" value="Genomic_DNA"/>
</dbReference>
<comment type="similarity">
    <text evidence="4">Belongs to the CsrA/RsmA family.</text>
</comment>
<evidence type="ECO:0000256" key="4">
    <source>
        <dbReference type="HAMAP-Rule" id="MF_00167"/>
    </source>
</evidence>
<gene>
    <name evidence="4" type="primary">csrA</name>
    <name evidence="5" type="ORF">SAMN05192532_102282</name>
</gene>
<evidence type="ECO:0000313" key="6">
    <source>
        <dbReference type="Proteomes" id="UP000199516"/>
    </source>
</evidence>
<dbReference type="Proteomes" id="UP000199516">
    <property type="component" value="Unassembled WGS sequence"/>
</dbReference>
<dbReference type="AlphaFoldDB" id="A0A1I2BFZ7"/>
<dbReference type="Gene3D" id="2.60.40.4380">
    <property type="entry name" value="Translational regulator CsrA"/>
    <property type="match status" value="1"/>
</dbReference>
<dbReference type="OrthoDB" id="9809061at2"/>
<dbReference type="GO" id="GO:0044781">
    <property type="term" value="P:bacterial-type flagellum organization"/>
    <property type="evidence" value="ECO:0007669"/>
    <property type="project" value="UniProtKB-KW"/>
</dbReference>
<name>A0A1I2BFZ7_9BACI</name>
<dbReference type="GO" id="GO:1902208">
    <property type="term" value="P:regulation of bacterial-type flagellum assembly"/>
    <property type="evidence" value="ECO:0007669"/>
    <property type="project" value="UniProtKB-UniRule"/>
</dbReference>
<dbReference type="GO" id="GO:0006402">
    <property type="term" value="P:mRNA catabolic process"/>
    <property type="evidence" value="ECO:0007669"/>
    <property type="project" value="InterPro"/>
</dbReference>
<keyword evidence="3 4" id="KW-0694">RNA-binding</keyword>
<keyword evidence="4" id="KW-1005">Bacterial flagellum biogenesis</keyword>
<evidence type="ECO:0000256" key="2">
    <source>
        <dbReference type="ARBA" id="ARBA00022845"/>
    </source>
</evidence>
<protein>
    <recommendedName>
        <fullName evidence="4">Translational regulator CsrA</fullName>
    </recommendedName>
</protein>
<sequence length="70" mass="7857">MGLVVSRREGEGLIIGDDIKITPVALETGFVRLHIEAPKDVEISREETYERVTGKELKDFQINSVKSSKK</sequence>
<comment type="function">
    <text evidence="4">A translational regulator that binds mRNA to regulate translation initiation and/or mRNA stability. Usually binds in the 5'-UTR at or near the Shine-Dalgarno sequence preventing ribosome-binding, thus repressing translation. Its main target seems to be the major flagellin gene, while its function is anatagonized by FliW.</text>
</comment>
<keyword evidence="2 4" id="KW-0810">Translation regulation</keyword>
<dbReference type="GO" id="GO:0005829">
    <property type="term" value="C:cytosol"/>
    <property type="evidence" value="ECO:0007669"/>
    <property type="project" value="TreeGrafter"/>
</dbReference>
<comment type="subcellular location">
    <subcellularLocation>
        <location evidence="4">Cytoplasm</location>
    </subcellularLocation>
</comment>
<dbReference type="InterPro" id="IPR036107">
    <property type="entry name" value="CsrA_sf"/>
</dbReference>
<proteinExistence type="inferred from homology"/>
<accession>A0A1I2BFZ7</accession>
<dbReference type="GO" id="GO:0006109">
    <property type="term" value="P:regulation of carbohydrate metabolic process"/>
    <property type="evidence" value="ECO:0007669"/>
    <property type="project" value="InterPro"/>
</dbReference>
<dbReference type="SUPFAM" id="SSF117130">
    <property type="entry name" value="CsrA-like"/>
    <property type="match status" value="1"/>
</dbReference>
<dbReference type="RefSeq" id="WP_091658631.1">
    <property type="nucleotide sequence ID" value="NZ_FONT01000002.1"/>
</dbReference>
<dbReference type="HAMAP" id="MF_00167">
    <property type="entry name" value="CsrA"/>
    <property type="match status" value="1"/>
</dbReference>
<dbReference type="GO" id="GO:0048027">
    <property type="term" value="F:mRNA 5'-UTR binding"/>
    <property type="evidence" value="ECO:0007669"/>
    <property type="project" value="UniProtKB-UniRule"/>
</dbReference>